<evidence type="ECO:0000313" key="4">
    <source>
        <dbReference type="EMBL" id="PWD98088.1"/>
    </source>
</evidence>
<dbReference type="InterPro" id="IPR046947">
    <property type="entry name" value="LytR-like"/>
</dbReference>
<organism evidence="4 5">
    <name type="scientific">Marinilabilia rubra</name>
    <dbReference type="NCBI Taxonomy" id="2162893"/>
    <lineage>
        <taxon>Bacteria</taxon>
        <taxon>Pseudomonadati</taxon>
        <taxon>Bacteroidota</taxon>
        <taxon>Bacteroidia</taxon>
        <taxon>Marinilabiliales</taxon>
        <taxon>Marinilabiliaceae</taxon>
        <taxon>Marinilabilia</taxon>
    </lineage>
</organism>
<dbReference type="PROSITE" id="PS50930">
    <property type="entry name" value="HTH_LYTTR"/>
    <property type="match status" value="1"/>
</dbReference>
<name>A0A2U2B4T9_9BACT</name>
<dbReference type="InterPro" id="IPR001789">
    <property type="entry name" value="Sig_transdc_resp-reg_receiver"/>
</dbReference>
<evidence type="ECO:0000259" key="2">
    <source>
        <dbReference type="PROSITE" id="PS50110"/>
    </source>
</evidence>
<dbReference type="InterPro" id="IPR011006">
    <property type="entry name" value="CheY-like_superfamily"/>
</dbReference>
<dbReference type="Proteomes" id="UP000244956">
    <property type="component" value="Unassembled WGS sequence"/>
</dbReference>
<dbReference type="SUPFAM" id="SSF52172">
    <property type="entry name" value="CheY-like"/>
    <property type="match status" value="1"/>
</dbReference>
<proteinExistence type="predicted"/>
<dbReference type="PANTHER" id="PTHR37299">
    <property type="entry name" value="TRANSCRIPTIONAL REGULATOR-RELATED"/>
    <property type="match status" value="1"/>
</dbReference>
<protein>
    <submittedName>
        <fullName evidence="4">DNA-binding response regulator</fullName>
    </submittedName>
</protein>
<accession>A0A2U2B4T9</accession>
<dbReference type="Gene3D" id="2.40.50.1020">
    <property type="entry name" value="LytTr DNA-binding domain"/>
    <property type="match status" value="1"/>
</dbReference>
<dbReference type="GO" id="GO:0003677">
    <property type="term" value="F:DNA binding"/>
    <property type="evidence" value="ECO:0007669"/>
    <property type="project" value="UniProtKB-KW"/>
</dbReference>
<dbReference type="AlphaFoldDB" id="A0A2U2B4T9"/>
<feature type="domain" description="Response regulatory" evidence="2">
    <location>
        <begin position="2"/>
        <end position="115"/>
    </location>
</feature>
<dbReference type="OrthoDB" id="1490554at2"/>
<dbReference type="InterPro" id="IPR007492">
    <property type="entry name" value="LytTR_DNA-bd_dom"/>
</dbReference>
<feature type="modified residue" description="4-aspartylphosphate" evidence="1">
    <location>
        <position position="55"/>
    </location>
</feature>
<dbReference type="Pfam" id="PF00072">
    <property type="entry name" value="Response_reg"/>
    <property type="match status" value="1"/>
</dbReference>
<evidence type="ECO:0000256" key="1">
    <source>
        <dbReference type="PROSITE-ProRule" id="PRU00169"/>
    </source>
</evidence>
<dbReference type="PANTHER" id="PTHR37299:SF1">
    <property type="entry name" value="STAGE 0 SPORULATION PROTEIN A HOMOLOG"/>
    <property type="match status" value="1"/>
</dbReference>
<reference evidence="4 5" key="1">
    <citation type="submission" date="2018-05" db="EMBL/GenBank/DDBJ databases">
        <title>Marinilabilia rubrum sp. nov., isolated from saltern sediment.</title>
        <authorList>
            <person name="Zhang R."/>
        </authorList>
    </citation>
    <scope>NUCLEOTIDE SEQUENCE [LARGE SCALE GENOMIC DNA]</scope>
    <source>
        <strain evidence="4 5">WTE16</strain>
    </source>
</reference>
<keyword evidence="5" id="KW-1185">Reference proteome</keyword>
<evidence type="ECO:0000259" key="3">
    <source>
        <dbReference type="PROSITE" id="PS50930"/>
    </source>
</evidence>
<comment type="caution">
    <text evidence="4">The sequence shown here is derived from an EMBL/GenBank/DDBJ whole genome shotgun (WGS) entry which is preliminary data.</text>
</comment>
<dbReference type="Pfam" id="PF04397">
    <property type="entry name" value="LytTR"/>
    <property type="match status" value="1"/>
</dbReference>
<dbReference type="RefSeq" id="WP_109265731.1">
    <property type="nucleotide sequence ID" value="NZ_QEWP01000019.1"/>
</dbReference>
<sequence>MNILIVEDELPTRRLLKDMVLRTRPQWEIAGTSGSVEETVEWIQENPMPDLIFMDIQLSDGSSFEIFDKVDINSLVIFTTAYDEYAIQAFKVNSIDYLLKPINQKKLEAAIEKFERLYQKAAPIAGPDYNALKEMLSSGNQNYRSRLITNVANGFKKIDIQDIAWLVSSNKITSAVTFDGHQHVIDFTLDKLEKELDPKIFFRANRQFILNIEAIRKVENWFNGKLVVKTHPDVKEKIVVSRERAKNFKDWINQ</sequence>
<dbReference type="GO" id="GO:0000156">
    <property type="term" value="F:phosphorelay response regulator activity"/>
    <property type="evidence" value="ECO:0007669"/>
    <property type="project" value="InterPro"/>
</dbReference>
<evidence type="ECO:0000313" key="5">
    <source>
        <dbReference type="Proteomes" id="UP000244956"/>
    </source>
</evidence>
<dbReference type="PROSITE" id="PS50110">
    <property type="entry name" value="RESPONSE_REGULATORY"/>
    <property type="match status" value="1"/>
</dbReference>
<dbReference type="EMBL" id="QEWP01000019">
    <property type="protein sequence ID" value="PWD98088.1"/>
    <property type="molecule type" value="Genomic_DNA"/>
</dbReference>
<gene>
    <name evidence="4" type="ORF">DDZ16_17255</name>
</gene>
<keyword evidence="4" id="KW-0238">DNA-binding</keyword>
<dbReference type="Gene3D" id="3.40.50.2300">
    <property type="match status" value="1"/>
</dbReference>
<feature type="domain" description="HTH LytTR-type" evidence="3">
    <location>
        <begin position="147"/>
        <end position="254"/>
    </location>
</feature>
<dbReference type="SMART" id="SM00448">
    <property type="entry name" value="REC"/>
    <property type="match status" value="1"/>
</dbReference>
<dbReference type="SMART" id="SM00850">
    <property type="entry name" value="LytTR"/>
    <property type="match status" value="1"/>
</dbReference>
<keyword evidence="1" id="KW-0597">Phosphoprotein</keyword>
<dbReference type="FunFam" id="3.40.50.2300:FF:000361">
    <property type="entry name" value="Two-component system response regulator"/>
    <property type="match status" value="1"/>
</dbReference>